<gene>
    <name evidence="2" type="ORF">PXEA_LOCUS29637</name>
</gene>
<dbReference type="AlphaFoldDB" id="A0A3S5FG63"/>
<evidence type="ECO:0000313" key="2">
    <source>
        <dbReference type="EMBL" id="VEL36197.1"/>
    </source>
</evidence>
<proteinExistence type="predicted"/>
<feature type="region of interest" description="Disordered" evidence="1">
    <location>
        <begin position="119"/>
        <end position="141"/>
    </location>
</feature>
<dbReference type="Proteomes" id="UP000784294">
    <property type="component" value="Unassembled WGS sequence"/>
</dbReference>
<sequence>MSNKTQPDRLIKHSDEEGLHTRDSDEHEDDDEDDDVPTPTTAETPGCVSTSTAVTDNLLQVAPVAANGDGNMVGVGENQALFSSLDVAKPEATKKVDISLSSAARSEDPLSSRCVKLNGLEADAGKTKQSNDPGLEKKTRRQLHKTTSIFFRSLPPSITRAELVEVFPKFDIDGPNFPKEDCL</sequence>
<accession>A0A3S5FG63</accession>
<dbReference type="EMBL" id="CAAALY010251632">
    <property type="protein sequence ID" value="VEL36197.1"/>
    <property type="molecule type" value="Genomic_DNA"/>
</dbReference>
<name>A0A3S5FG63_9PLAT</name>
<evidence type="ECO:0000256" key="1">
    <source>
        <dbReference type="SAM" id="MobiDB-lite"/>
    </source>
</evidence>
<evidence type="ECO:0000313" key="3">
    <source>
        <dbReference type="Proteomes" id="UP000784294"/>
    </source>
</evidence>
<keyword evidence="3" id="KW-1185">Reference proteome</keyword>
<feature type="compositionally biased region" description="Acidic residues" evidence="1">
    <location>
        <begin position="26"/>
        <end position="36"/>
    </location>
</feature>
<organism evidence="2 3">
    <name type="scientific">Protopolystoma xenopodis</name>
    <dbReference type="NCBI Taxonomy" id="117903"/>
    <lineage>
        <taxon>Eukaryota</taxon>
        <taxon>Metazoa</taxon>
        <taxon>Spiralia</taxon>
        <taxon>Lophotrochozoa</taxon>
        <taxon>Platyhelminthes</taxon>
        <taxon>Monogenea</taxon>
        <taxon>Polyopisthocotylea</taxon>
        <taxon>Polystomatidea</taxon>
        <taxon>Polystomatidae</taxon>
        <taxon>Protopolystoma</taxon>
    </lineage>
</organism>
<feature type="compositionally biased region" description="Basic and acidic residues" evidence="1">
    <location>
        <begin position="1"/>
        <end position="25"/>
    </location>
</feature>
<protein>
    <submittedName>
        <fullName evidence="2">Uncharacterized protein</fullName>
    </submittedName>
</protein>
<feature type="compositionally biased region" description="Polar residues" evidence="1">
    <location>
        <begin position="38"/>
        <end position="49"/>
    </location>
</feature>
<feature type="region of interest" description="Disordered" evidence="1">
    <location>
        <begin position="1"/>
        <end position="49"/>
    </location>
</feature>
<reference evidence="2" key="1">
    <citation type="submission" date="2018-11" db="EMBL/GenBank/DDBJ databases">
        <authorList>
            <consortium name="Pathogen Informatics"/>
        </authorList>
    </citation>
    <scope>NUCLEOTIDE SEQUENCE</scope>
</reference>
<comment type="caution">
    <text evidence="2">The sequence shown here is derived from an EMBL/GenBank/DDBJ whole genome shotgun (WGS) entry which is preliminary data.</text>
</comment>